<dbReference type="Proteomes" id="UP000664800">
    <property type="component" value="Unassembled WGS sequence"/>
</dbReference>
<dbReference type="InterPro" id="IPR001633">
    <property type="entry name" value="EAL_dom"/>
</dbReference>
<dbReference type="NCBIfam" id="TIGR00229">
    <property type="entry name" value="sensory_box"/>
    <property type="match status" value="1"/>
</dbReference>
<dbReference type="PANTHER" id="PTHR44757">
    <property type="entry name" value="DIGUANYLATE CYCLASE DGCP"/>
    <property type="match status" value="1"/>
</dbReference>
<dbReference type="PROSITE" id="PS50112">
    <property type="entry name" value="PAS"/>
    <property type="match status" value="1"/>
</dbReference>
<proteinExistence type="predicted"/>
<evidence type="ECO:0000313" key="5">
    <source>
        <dbReference type="EMBL" id="MBN8744482.1"/>
    </source>
</evidence>
<gene>
    <name evidence="5" type="ORF">J0I24_09265</name>
</gene>
<dbReference type="SUPFAM" id="SSF141868">
    <property type="entry name" value="EAL domain-like"/>
    <property type="match status" value="1"/>
</dbReference>
<dbReference type="InterPro" id="IPR029787">
    <property type="entry name" value="Nucleotide_cyclase"/>
</dbReference>
<evidence type="ECO:0000259" key="4">
    <source>
        <dbReference type="PROSITE" id="PS50887"/>
    </source>
</evidence>
<dbReference type="SUPFAM" id="SSF55073">
    <property type="entry name" value="Nucleotide cyclase"/>
    <property type="match status" value="1"/>
</dbReference>
<reference evidence="5" key="1">
    <citation type="submission" date="2021-02" db="EMBL/GenBank/DDBJ databases">
        <title>Thiocyanate and organic carbon inputs drive convergent selection for specific autotrophic Afipia and Thiobacillus strains within complex microbiomes.</title>
        <authorList>
            <person name="Huddy R.J."/>
            <person name="Sachdeva R."/>
            <person name="Kadzinga F."/>
            <person name="Kantor R.S."/>
            <person name="Harrison S.T.L."/>
            <person name="Banfield J.F."/>
        </authorList>
    </citation>
    <scope>NUCLEOTIDE SEQUENCE</scope>
    <source>
        <strain evidence="5">SCN18_13_7_16_R3_B_64_19</strain>
    </source>
</reference>
<dbReference type="InterPro" id="IPR052155">
    <property type="entry name" value="Biofilm_reg_signaling"/>
</dbReference>
<dbReference type="CDD" id="cd01949">
    <property type="entry name" value="GGDEF"/>
    <property type="match status" value="1"/>
</dbReference>
<dbReference type="SMART" id="SM00267">
    <property type="entry name" value="GGDEF"/>
    <property type="match status" value="1"/>
</dbReference>
<comment type="caution">
    <text evidence="5">The sequence shown here is derived from an EMBL/GenBank/DDBJ whole genome shotgun (WGS) entry which is preliminary data.</text>
</comment>
<dbReference type="Pfam" id="PF00563">
    <property type="entry name" value="EAL"/>
    <property type="match status" value="1"/>
</dbReference>
<dbReference type="CDD" id="cd01948">
    <property type="entry name" value="EAL"/>
    <property type="match status" value="1"/>
</dbReference>
<dbReference type="InterPro" id="IPR000160">
    <property type="entry name" value="GGDEF_dom"/>
</dbReference>
<dbReference type="InterPro" id="IPR013656">
    <property type="entry name" value="PAS_4"/>
</dbReference>
<dbReference type="PROSITE" id="PS50883">
    <property type="entry name" value="EAL"/>
    <property type="match status" value="1"/>
</dbReference>
<dbReference type="NCBIfam" id="TIGR00254">
    <property type="entry name" value="GGDEF"/>
    <property type="match status" value="1"/>
</dbReference>
<dbReference type="PROSITE" id="PS50887">
    <property type="entry name" value="GGDEF"/>
    <property type="match status" value="1"/>
</dbReference>
<dbReference type="InterPro" id="IPR035919">
    <property type="entry name" value="EAL_sf"/>
</dbReference>
<dbReference type="RefSeq" id="WP_276730330.1">
    <property type="nucleotide sequence ID" value="NZ_JAFKMR010000018.1"/>
</dbReference>
<protein>
    <submittedName>
        <fullName evidence="5">EAL domain-containing protein</fullName>
    </submittedName>
</protein>
<dbReference type="Gene3D" id="3.30.70.270">
    <property type="match status" value="1"/>
</dbReference>
<dbReference type="InterPro" id="IPR000700">
    <property type="entry name" value="PAS-assoc_C"/>
</dbReference>
<feature type="domain" description="GGDEF" evidence="4">
    <location>
        <begin position="422"/>
        <end position="555"/>
    </location>
</feature>
<dbReference type="CDD" id="cd00130">
    <property type="entry name" value="PAS"/>
    <property type="match status" value="1"/>
</dbReference>
<dbReference type="Pfam" id="PF08448">
    <property type="entry name" value="PAS_4"/>
    <property type="match status" value="1"/>
</dbReference>
<dbReference type="InterPro" id="IPR035965">
    <property type="entry name" value="PAS-like_dom_sf"/>
</dbReference>
<dbReference type="PANTHER" id="PTHR44757:SF2">
    <property type="entry name" value="BIOFILM ARCHITECTURE MAINTENANCE PROTEIN MBAA"/>
    <property type="match status" value="1"/>
</dbReference>
<dbReference type="AlphaFoldDB" id="A0A8I1MYU6"/>
<dbReference type="EMBL" id="JAFKMR010000018">
    <property type="protein sequence ID" value="MBN8744482.1"/>
    <property type="molecule type" value="Genomic_DNA"/>
</dbReference>
<dbReference type="SMART" id="SM00091">
    <property type="entry name" value="PAS"/>
    <property type="match status" value="2"/>
</dbReference>
<dbReference type="PROSITE" id="PS50113">
    <property type="entry name" value="PAC"/>
    <property type="match status" value="2"/>
</dbReference>
<feature type="domain" description="PAC" evidence="2">
    <location>
        <begin position="208"/>
        <end position="261"/>
    </location>
</feature>
<dbReference type="SUPFAM" id="SSF55785">
    <property type="entry name" value="PYP-like sensor domain (PAS domain)"/>
    <property type="match status" value="3"/>
</dbReference>
<dbReference type="SMART" id="SM00052">
    <property type="entry name" value="EAL"/>
    <property type="match status" value="1"/>
</dbReference>
<accession>A0A8I1MYU6</accession>
<organism evidence="5 6">
    <name type="scientific">Thiomonas arsenitoxydans (strain DSM 22701 / CIP 110005 / 3As)</name>
    <dbReference type="NCBI Taxonomy" id="426114"/>
    <lineage>
        <taxon>Bacteria</taxon>
        <taxon>Pseudomonadati</taxon>
        <taxon>Pseudomonadota</taxon>
        <taxon>Betaproteobacteria</taxon>
        <taxon>Burkholderiales</taxon>
        <taxon>Thiomonas</taxon>
    </lineage>
</organism>
<name>A0A8I1MYU6_THIA3</name>
<dbReference type="InterPro" id="IPR000014">
    <property type="entry name" value="PAS"/>
</dbReference>
<sequence>MGQETQARVADSWCEDIAQWAEHLPLMAACFDAHSHLLYCNTAYANWLGKTPAELLGKSLDALVPHETLVTFTQHIAAVLRGEIAQYERQGHHAGRQAKRWLRVRLVPFPPGEQGAVLGYFCFMQDTTRLHASDTSLDLLRTSPGLTVWELDLQTGQLHAEQNWLDEAHRHEPKTFTIPEWMGHVAPADLPALEQAIARISAPDGFVQTVETRFIRVDGSTVTTMNHGMVRERGPDGVATRIFGLTWDITELRQTQTRLQRSESRFRMLAELSSEWFWESDPNDVLIYITRSSRRASESPLATLNLVGHNLNSLYPGQEFSPEWAQLRFLMEEHEEVRDLIVPFRLGPDQALLWWRIDASPMIDHLGLFQGYRGVVRDVTKAHQAEEKLELAAYRDTLTGLANRTLFEKHVEDAIAVTPPGQSFAVLFIDLDRFKLINDALGHAVGDKVLVETAQRLVQLARPNNTAARFGGDEFLILARDAHDAAQALRMAMLVQQSLGEPMHHAERTLQTTASIGVAVFPQHGRTTAELLGRADAAMHESKMLGRNRVESFSVALQSRIERRSQLEEELRAAIANRRFEVHFQPIWSRKQNVLLHDDSATLEILRGAYEIAGVEALARWTRGNGERVQPDEFITILADCGLLDSFGPVMMSVALEGFARLRKEQGFTGTMAYNVSPRQLHVNACVSCIFDMAASFDVPRDKLVLELTENVEIEHNPDLLSVFEQFRQMGVQLSLDDFGVGYSNLGYLTRLPVSQIKIDRAIASGVSTDRFKAAIARATLTMAKTLNLEVVAEGVETVADLLWMERAGCPMIQGWVFSRALNLQQTLNLLRDLRTQQTH</sequence>
<evidence type="ECO:0000313" key="6">
    <source>
        <dbReference type="Proteomes" id="UP000664800"/>
    </source>
</evidence>
<dbReference type="Gene3D" id="3.30.450.20">
    <property type="entry name" value="PAS domain"/>
    <property type="match status" value="3"/>
</dbReference>
<dbReference type="Gene3D" id="3.20.20.450">
    <property type="entry name" value="EAL domain"/>
    <property type="match status" value="1"/>
</dbReference>
<dbReference type="SMART" id="SM00086">
    <property type="entry name" value="PAC"/>
    <property type="match status" value="3"/>
</dbReference>
<dbReference type="InterPro" id="IPR001610">
    <property type="entry name" value="PAC"/>
</dbReference>
<dbReference type="Pfam" id="PF00990">
    <property type="entry name" value="GGDEF"/>
    <property type="match status" value="1"/>
</dbReference>
<feature type="domain" description="PAS" evidence="1">
    <location>
        <begin position="32"/>
        <end position="83"/>
    </location>
</feature>
<evidence type="ECO:0000259" key="2">
    <source>
        <dbReference type="PROSITE" id="PS50113"/>
    </source>
</evidence>
<evidence type="ECO:0000259" key="3">
    <source>
        <dbReference type="PROSITE" id="PS50883"/>
    </source>
</evidence>
<evidence type="ECO:0000259" key="1">
    <source>
        <dbReference type="PROSITE" id="PS50112"/>
    </source>
</evidence>
<feature type="domain" description="EAL" evidence="3">
    <location>
        <begin position="564"/>
        <end position="835"/>
    </location>
</feature>
<feature type="domain" description="PAC" evidence="2">
    <location>
        <begin position="338"/>
        <end position="391"/>
    </location>
</feature>
<dbReference type="InterPro" id="IPR043128">
    <property type="entry name" value="Rev_trsase/Diguanyl_cyclase"/>
</dbReference>